<proteinExistence type="inferred from homology"/>
<feature type="transmembrane region" description="Helical" evidence="7">
    <location>
        <begin position="12"/>
        <end position="29"/>
    </location>
</feature>
<comment type="similarity">
    <text evidence="2">Belongs to the UPF0702 family.</text>
</comment>
<evidence type="ECO:0000256" key="3">
    <source>
        <dbReference type="ARBA" id="ARBA00022475"/>
    </source>
</evidence>
<dbReference type="Pfam" id="PF04239">
    <property type="entry name" value="DUF421"/>
    <property type="match status" value="1"/>
</dbReference>
<evidence type="ECO:0000256" key="4">
    <source>
        <dbReference type="ARBA" id="ARBA00022692"/>
    </source>
</evidence>
<dbReference type="Gene3D" id="3.30.240.20">
    <property type="entry name" value="bsu07140 like domains"/>
    <property type="match status" value="2"/>
</dbReference>
<evidence type="ECO:0000256" key="1">
    <source>
        <dbReference type="ARBA" id="ARBA00004651"/>
    </source>
</evidence>
<accession>A0ABS2QRA2</accession>
<evidence type="ECO:0000256" key="7">
    <source>
        <dbReference type="SAM" id="Phobius"/>
    </source>
</evidence>
<feature type="transmembrane region" description="Helical" evidence="7">
    <location>
        <begin position="62"/>
        <end position="82"/>
    </location>
</feature>
<reference evidence="9 10" key="1">
    <citation type="submission" date="2021-01" db="EMBL/GenBank/DDBJ databases">
        <title>Genomic Encyclopedia of Type Strains, Phase IV (KMG-IV): sequencing the most valuable type-strain genomes for metagenomic binning, comparative biology and taxonomic classification.</title>
        <authorList>
            <person name="Goeker M."/>
        </authorList>
    </citation>
    <scope>NUCLEOTIDE SEQUENCE [LARGE SCALE GENOMIC DNA]</scope>
    <source>
        <strain evidence="9 10">DSM 104297</strain>
    </source>
</reference>
<organism evidence="9 10">
    <name type="scientific">Priestia iocasae</name>
    <dbReference type="NCBI Taxonomy" id="2291674"/>
    <lineage>
        <taxon>Bacteria</taxon>
        <taxon>Bacillati</taxon>
        <taxon>Bacillota</taxon>
        <taxon>Bacilli</taxon>
        <taxon>Bacillales</taxon>
        <taxon>Bacillaceae</taxon>
        <taxon>Priestia</taxon>
    </lineage>
</organism>
<name>A0ABS2QRA2_9BACI</name>
<keyword evidence="4 7" id="KW-0812">Transmembrane</keyword>
<keyword evidence="10" id="KW-1185">Reference proteome</keyword>
<dbReference type="InterPro" id="IPR007353">
    <property type="entry name" value="DUF421"/>
</dbReference>
<protein>
    <submittedName>
        <fullName evidence="9">Uncharacterized membrane protein YcaP (DUF421 family)</fullName>
    </submittedName>
</protein>
<keyword evidence="5 7" id="KW-1133">Transmembrane helix</keyword>
<keyword evidence="6 7" id="KW-0472">Membrane</keyword>
<dbReference type="InterPro" id="IPR023090">
    <property type="entry name" value="UPF0702_alpha/beta_dom_sf"/>
</dbReference>
<comment type="caution">
    <text evidence="9">The sequence shown here is derived from an EMBL/GenBank/DDBJ whole genome shotgun (WGS) entry which is preliminary data.</text>
</comment>
<feature type="domain" description="YetF C-terminal" evidence="8">
    <location>
        <begin position="85"/>
        <end position="211"/>
    </location>
</feature>
<feature type="transmembrane region" description="Helical" evidence="7">
    <location>
        <begin position="36"/>
        <end position="56"/>
    </location>
</feature>
<sequence length="234" mass="26409">MEIVLDSLKVIGRIVTILPLLLFVTLLMGKRSVGELPVFDFLVVMTIGAVVGADIADPNIEHIHTGVAIIAIALLQTSVAKLKIKNRTIGNKITFEPTVIIYKGQFIVEQMNKIEYSVDNLLQMLRSHEVYFLEEVELAIIEGNGEMSIKKKPVLNPDTLRLKGSFELPAIIDGKVNKDVLNYFHVTEGWLLRELERLHIQQVEAVFYCGMDETKHLHISLKQVKAMMIPPFNH</sequence>
<evidence type="ECO:0000259" key="8">
    <source>
        <dbReference type="Pfam" id="PF04239"/>
    </source>
</evidence>
<dbReference type="EMBL" id="JAFBFC010000001">
    <property type="protein sequence ID" value="MBM7701981.1"/>
    <property type="molecule type" value="Genomic_DNA"/>
</dbReference>
<evidence type="ECO:0000256" key="5">
    <source>
        <dbReference type="ARBA" id="ARBA00022989"/>
    </source>
</evidence>
<keyword evidence="3" id="KW-1003">Cell membrane</keyword>
<dbReference type="PANTHER" id="PTHR34582">
    <property type="entry name" value="UPF0702 TRANSMEMBRANE PROTEIN YCAP"/>
    <property type="match status" value="1"/>
</dbReference>
<gene>
    <name evidence="9" type="ORF">JOC83_000807</name>
</gene>
<evidence type="ECO:0000256" key="2">
    <source>
        <dbReference type="ARBA" id="ARBA00006448"/>
    </source>
</evidence>
<evidence type="ECO:0000313" key="10">
    <source>
        <dbReference type="Proteomes" id="UP000809829"/>
    </source>
</evidence>
<dbReference type="PANTHER" id="PTHR34582:SF6">
    <property type="entry name" value="UPF0702 TRANSMEMBRANE PROTEIN YCAP"/>
    <property type="match status" value="1"/>
</dbReference>
<dbReference type="Proteomes" id="UP000809829">
    <property type="component" value="Unassembled WGS sequence"/>
</dbReference>
<evidence type="ECO:0000256" key="6">
    <source>
        <dbReference type="ARBA" id="ARBA00023136"/>
    </source>
</evidence>
<evidence type="ECO:0000313" key="9">
    <source>
        <dbReference type="EMBL" id="MBM7701981.1"/>
    </source>
</evidence>
<comment type="subcellular location">
    <subcellularLocation>
        <location evidence="1">Cell membrane</location>
        <topology evidence="1">Multi-pass membrane protein</topology>
    </subcellularLocation>
</comment>